<dbReference type="GO" id="GO:0034498">
    <property type="term" value="P:early endosome to Golgi transport"/>
    <property type="evidence" value="ECO:0007669"/>
    <property type="project" value="TreeGrafter"/>
</dbReference>
<dbReference type="Pfam" id="PF19566">
    <property type="entry name" value="Snx8_BAR_dom"/>
    <property type="match status" value="1"/>
</dbReference>
<evidence type="ECO:0000256" key="5">
    <source>
        <dbReference type="ARBA" id="ARBA00023136"/>
    </source>
</evidence>
<keyword evidence="5" id="KW-0472">Membrane</keyword>
<keyword evidence="3" id="KW-0813">Transport</keyword>
<dbReference type="PROSITE" id="PS50195">
    <property type="entry name" value="PX"/>
    <property type="match status" value="1"/>
</dbReference>
<dbReference type="SMART" id="SM00312">
    <property type="entry name" value="PX"/>
    <property type="match status" value="1"/>
</dbReference>
<feature type="domain" description="PX" evidence="7">
    <location>
        <begin position="266"/>
        <end position="374"/>
    </location>
</feature>
<dbReference type="GO" id="GO:0006886">
    <property type="term" value="P:intracellular protein transport"/>
    <property type="evidence" value="ECO:0007669"/>
    <property type="project" value="TreeGrafter"/>
</dbReference>
<dbReference type="CDD" id="cd07597">
    <property type="entry name" value="BAR_SNX8"/>
    <property type="match status" value="1"/>
</dbReference>
<organism evidence="8 9">
    <name type="scientific">Frieseomelitta varia</name>
    <dbReference type="NCBI Taxonomy" id="561572"/>
    <lineage>
        <taxon>Eukaryota</taxon>
        <taxon>Metazoa</taxon>
        <taxon>Ecdysozoa</taxon>
        <taxon>Arthropoda</taxon>
        <taxon>Hexapoda</taxon>
        <taxon>Insecta</taxon>
        <taxon>Pterygota</taxon>
        <taxon>Neoptera</taxon>
        <taxon>Endopterygota</taxon>
        <taxon>Hymenoptera</taxon>
        <taxon>Apocrita</taxon>
        <taxon>Aculeata</taxon>
        <taxon>Apoidea</taxon>
        <taxon>Anthophila</taxon>
        <taxon>Apidae</taxon>
        <taxon>Frieseomelitta</taxon>
    </lineage>
</organism>
<dbReference type="Pfam" id="PF00787">
    <property type="entry name" value="PX"/>
    <property type="match status" value="1"/>
</dbReference>
<evidence type="ECO:0000256" key="3">
    <source>
        <dbReference type="ARBA" id="ARBA00022448"/>
    </source>
</evidence>
<dbReference type="CDD" id="cd06866">
    <property type="entry name" value="PX_SNX8_Mvp1p_like"/>
    <property type="match status" value="1"/>
</dbReference>
<evidence type="ECO:0000256" key="2">
    <source>
        <dbReference type="ARBA" id="ARBA00010883"/>
    </source>
</evidence>
<comment type="caution">
    <text evidence="8">The sequence shown here is derived from an EMBL/GenBank/DDBJ whole genome shotgun (WGS) entry which is preliminary data.</text>
</comment>
<evidence type="ECO:0000259" key="6">
    <source>
        <dbReference type="PROSITE" id="PS50031"/>
    </source>
</evidence>
<dbReference type="InterPro" id="IPR028662">
    <property type="entry name" value="SNX8/Mvp1"/>
</dbReference>
<dbReference type="InterPro" id="IPR001683">
    <property type="entry name" value="PX_dom"/>
</dbReference>
<dbReference type="PANTHER" id="PTHR46571">
    <property type="entry name" value="SORTING NEXIN-8"/>
    <property type="match status" value="1"/>
</dbReference>
<dbReference type="AlphaFoldDB" id="A0A833RV50"/>
<sequence length="649" mass="74139">MLIFLCELTFYEFAIVVLMEESKVSMMKRKSIQQAINKGESLPVGVQKSKVESDKHNLQYQVLMPTLWKKRSQDMIIESGAYEREQYRRTSPLRNKEKQKRHLACMMAYGKDMPETPRGPRILHKARREPNFFDSSDPIDECCIPAFYREVYEKICSPTSGNVEREVFKSLLVKSQLSSSVLSQIWELVDSKTGYLTRSGLYKGLALVAFAQQGKHPSDKLLENSESQELPVPVLGDLSEVTLLAQRLHKGSNPAKLNLTYSDICNLDTIEVNLVPEKKGIFLKHVEYQVTSKRFNSIVYRRYNDFVSLHELLLARFPYRLIPKLPPKKIVGADSQFLEERRRSLLRFLTVIARHPVVSKDHIVQFFFTYTGEETQHKIREVFRRVPDEFATSELSSRAKELVPPETLTEFANSRDQIRVILLGISRLKNIADCLAIRSHSYAVDMAELGTQLSNLASEPHGTTAWATGGSTIWQEMKKGFHIISKEFNLLSTRALQQAVREETMVCERLNLLLDVLVAHRILCERHERGVSADHQRALSTMLSLKKRQMQGVIRGTDSDTVEYLENKMVAQESVIANVELRNCFSLHCLHMETQLVHAHLEILATVLQSLVNVQIRGHSELAEVWKLIEPTIMKCLPEKTTSGSNGIS</sequence>
<dbReference type="GO" id="GO:0005829">
    <property type="term" value="C:cytosol"/>
    <property type="evidence" value="ECO:0007669"/>
    <property type="project" value="GOC"/>
</dbReference>
<dbReference type="InterPro" id="IPR045734">
    <property type="entry name" value="Snx8_BAR_dom"/>
</dbReference>
<comment type="similarity">
    <text evidence="2">Belongs to the sorting nexin family.</text>
</comment>
<dbReference type="Proteomes" id="UP000655588">
    <property type="component" value="Unassembled WGS sequence"/>
</dbReference>
<evidence type="ECO:0000313" key="8">
    <source>
        <dbReference type="EMBL" id="KAF3429503.1"/>
    </source>
</evidence>
<evidence type="ECO:0000256" key="4">
    <source>
        <dbReference type="ARBA" id="ARBA00022927"/>
    </source>
</evidence>
<evidence type="ECO:0000256" key="1">
    <source>
        <dbReference type="ARBA" id="ARBA00004287"/>
    </source>
</evidence>
<dbReference type="SMART" id="SM00027">
    <property type="entry name" value="EH"/>
    <property type="match status" value="1"/>
</dbReference>
<dbReference type="PANTHER" id="PTHR46571:SF1">
    <property type="entry name" value="SORTING NEXIN-8"/>
    <property type="match status" value="1"/>
</dbReference>
<protein>
    <recommendedName>
        <fullName evidence="10">Sorting nexin 8</fullName>
    </recommendedName>
</protein>
<dbReference type="InterPro" id="IPR011992">
    <property type="entry name" value="EF-hand-dom_pair"/>
</dbReference>
<feature type="domain" description="EH" evidence="6">
    <location>
        <begin position="144"/>
        <end position="189"/>
    </location>
</feature>
<name>A0A833RV50_9HYME</name>
<dbReference type="PROSITE" id="PS50031">
    <property type="entry name" value="EH"/>
    <property type="match status" value="1"/>
</dbReference>
<dbReference type="GO" id="GO:0031901">
    <property type="term" value="C:early endosome membrane"/>
    <property type="evidence" value="ECO:0007669"/>
    <property type="project" value="TreeGrafter"/>
</dbReference>
<keyword evidence="9" id="KW-1185">Reference proteome</keyword>
<keyword evidence="4" id="KW-0653">Protein transport</keyword>
<dbReference type="SUPFAM" id="SSF64268">
    <property type="entry name" value="PX domain"/>
    <property type="match status" value="1"/>
</dbReference>
<comment type="subcellular location">
    <subcellularLocation>
        <location evidence="1">Membrane</location>
        <topology evidence="1">Peripheral membrane protein</topology>
        <orientation evidence="1">Cytoplasmic side</orientation>
    </subcellularLocation>
</comment>
<dbReference type="EMBL" id="WNWW01000160">
    <property type="protein sequence ID" value="KAF3429503.1"/>
    <property type="molecule type" value="Genomic_DNA"/>
</dbReference>
<dbReference type="InterPro" id="IPR035704">
    <property type="entry name" value="SNX8/Mvp1_PX"/>
</dbReference>
<dbReference type="SUPFAM" id="SSF47473">
    <property type="entry name" value="EF-hand"/>
    <property type="match status" value="1"/>
</dbReference>
<proteinExistence type="inferred from homology"/>
<evidence type="ECO:0000259" key="7">
    <source>
        <dbReference type="PROSITE" id="PS50195"/>
    </source>
</evidence>
<dbReference type="InterPro" id="IPR007914">
    <property type="entry name" value="UPF0193"/>
</dbReference>
<dbReference type="Gene3D" id="3.30.1520.10">
    <property type="entry name" value="Phox-like domain"/>
    <property type="match status" value="1"/>
</dbReference>
<dbReference type="InterPro" id="IPR036871">
    <property type="entry name" value="PX_dom_sf"/>
</dbReference>
<dbReference type="Pfam" id="PF12763">
    <property type="entry name" value="EH"/>
    <property type="match status" value="1"/>
</dbReference>
<evidence type="ECO:0000313" key="9">
    <source>
        <dbReference type="Proteomes" id="UP000655588"/>
    </source>
</evidence>
<dbReference type="Gene3D" id="1.10.238.10">
    <property type="entry name" value="EF-hand"/>
    <property type="match status" value="1"/>
</dbReference>
<dbReference type="GO" id="GO:0035091">
    <property type="term" value="F:phosphatidylinositol binding"/>
    <property type="evidence" value="ECO:0007669"/>
    <property type="project" value="InterPro"/>
</dbReference>
<dbReference type="Pfam" id="PF05250">
    <property type="entry name" value="UPF0193"/>
    <property type="match status" value="1"/>
</dbReference>
<dbReference type="InterPro" id="IPR000261">
    <property type="entry name" value="EH_dom"/>
</dbReference>
<reference evidence="8" key="1">
    <citation type="submission" date="2019-11" db="EMBL/GenBank/DDBJ databases">
        <title>The nuclear and mitochondrial genomes of Frieseomelitta varia - a highly eusocial stingless bee (Meliponini) with a permanently sterile worker caste.</title>
        <authorList>
            <person name="Freitas F.C.P."/>
            <person name="Lourenco A.P."/>
            <person name="Nunes F.M.F."/>
            <person name="Paschoal A.R."/>
            <person name="Abreu F.C.P."/>
            <person name="Barbin F.O."/>
            <person name="Bataglia L."/>
            <person name="Cardoso-Junior C.A.M."/>
            <person name="Cervoni M.S."/>
            <person name="Silva S.R."/>
            <person name="Dalarmi F."/>
            <person name="Del Lama M.A."/>
            <person name="Depintor T.S."/>
            <person name="Ferreira K.M."/>
            <person name="Goria P.S."/>
            <person name="Jaskot M.C."/>
            <person name="Lago D.C."/>
            <person name="Luna-Lucena D."/>
            <person name="Moda L.M."/>
            <person name="Nascimento L."/>
            <person name="Pedrino M."/>
            <person name="Rabico F.O."/>
            <person name="Sanches F.C."/>
            <person name="Santos D.E."/>
            <person name="Santos C.G."/>
            <person name="Vieira J."/>
            <person name="Lopes T.F."/>
            <person name="Barchuk A.R."/>
            <person name="Hartfelder K."/>
            <person name="Simoes Z.L.P."/>
            <person name="Bitondi M.M.G."/>
            <person name="Pinheiro D.G."/>
        </authorList>
    </citation>
    <scope>NUCLEOTIDE SEQUENCE</scope>
    <source>
        <strain evidence="8">USP_RPSP 00005682</strain>
        <tissue evidence="8">Whole individual</tissue>
    </source>
</reference>
<gene>
    <name evidence="8" type="ORF">E2986_11099</name>
</gene>
<accession>A0A833RV50</accession>
<evidence type="ECO:0008006" key="10">
    <source>
        <dbReference type="Google" id="ProtNLM"/>
    </source>
</evidence>